<dbReference type="GO" id="GO:0005793">
    <property type="term" value="C:endoplasmic reticulum-Golgi intermediate compartment"/>
    <property type="evidence" value="ECO:0007669"/>
    <property type="project" value="TreeGrafter"/>
</dbReference>
<evidence type="ECO:0000256" key="8">
    <source>
        <dbReference type="ARBA" id="ARBA00023034"/>
    </source>
</evidence>
<dbReference type="GO" id="GO:0000139">
    <property type="term" value="C:Golgi membrane"/>
    <property type="evidence" value="ECO:0007669"/>
    <property type="project" value="UniProtKB-SubCell"/>
</dbReference>
<dbReference type="Proteomes" id="UP000030693">
    <property type="component" value="Unassembled WGS sequence"/>
</dbReference>
<dbReference type="InterPro" id="IPR017106">
    <property type="entry name" value="Coatomer_gsu"/>
</dbReference>
<dbReference type="InterPro" id="IPR016024">
    <property type="entry name" value="ARM-type_fold"/>
</dbReference>
<dbReference type="SUPFAM" id="SSF55711">
    <property type="entry name" value="Subdomain of clathrin and coatomer appendage domain"/>
    <property type="match status" value="1"/>
</dbReference>
<feature type="compositionally biased region" description="Basic and acidic residues" evidence="12">
    <location>
        <begin position="12"/>
        <end position="23"/>
    </location>
</feature>
<comment type="function">
    <text evidence="11">The coatomer is a cytosolic protein complex that binds to dilysine motifs and reversibly associates with Golgi non-clathrin-coated vesicles, which further mediate biosynthetic protein transport from the ER, via the Golgi up to the trans Golgi network. Coatomer complex is required for budding from Golgi membranes, and is essential for the retrograde Golgi-to-ER transport of dilysine-tagged proteins.</text>
</comment>
<evidence type="ECO:0000313" key="16">
    <source>
        <dbReference type="EMBL" id="KCV70563.1"/>
    </source>
</evidence>
<keyword evidence="4 11" id="KW-0963">Cytoplasm</keyword>
<dbReference type="InterPro" id="IPR013041">
    <property type="entry name" value="Clathrin_app_Ig-like_sf"/>
</dbReference>
<dbReference type="InterPro" id="IPR032154">
    <property type="entry name" value="Coatomer_g_Cpla"/>
</dbReference>
<comment type="subunit">
    <text evidence="11">Oligomeric complex.</text>
</comment>
<feature type="region of interest" description="Disordered" evidence="12">
    <location>
        <begin position="1"/>
        <end position="23"/>
    </location>
</feature>
<evidence type="ECO:0000256" key="12">
    <source>
        <dbReference type="SAM" id="MobiDB-lite"/>
    </source>
</evidence>
<dbReference type="Pfam" id="PF08752">
    <property type="entry name" value="COP-gamma_platf"/>
    <property type="match status" value="1"/>
</dbReference>
<evidence type="ECO:0000259" key="14">
    <source>
        <dbReference type="Pfam" id="PF08752"/>
    </source>
</evidence>
<proteinExistence type="inferred from homology"/>
<keyword evidence="9 11" id="KW-0472">Membrane</keyword>
<dbReference type="GO" id="GO:0006886">
    <property type="term" value="P:intracellular protein transport"/>
    <property type="evidence" value="ECO:0007669"/>
    <property type="project" value="InterPro"/>
</dbReference>
<dbReference type="PANTHER" id="PTHR10261">
    <property type="entry name" value="COATOMER SUBUNIT GAMMA"/>
    <property type="match status" value="1"/>
</dbReference>
<keyword evidence="5" id="KW-0677">Repeat</keyword>
<dbReference type="GO" id="GO:0030126">
    <property type="term" value="C:COPI vesicle coat"/>
    <property type="evidence" value="ECO:0007669"/>
    <property type="project" value="InterPro"/>
</dbReference>
<protein>
    <recommendedName>
        <fullName evidence="11">Coatomer subunit gamma</fullName>
    </recommendedName>
</protein>
<keyword evidence="6 11" id="KW-0931">ER-Golgi transport</keyword>
<dbReference type="STRING" id="691883.A0A058Z9I1"/>
<keyword evidence="7 11" id="KW-0653">Protein transport</keyword>
<dbReference type="GO" id="GO:0005783">
    <property type="term" value="C:endoplasmic reticulum"/>
    <property type="evidence" value="ECO:0007669"/>
    <property type="project" value="TreeGrafter"/>
</dbReference>
<keyword evidence="10 11" id="KW-0968">Cytoplasmic vesicle</keyword>
<comment type="similarity">
    <text evidence="2 11">Belongs to the COPG family.</text>
</comment>
<dbReference type="GO" id="GO:0009306">
    <property type="term" value="P:protein secretion"/>
    <property type="evidence" value="ECO:0007669"/>
    <property type="project" value="TreeGrafter"/>
</dbReference>
<dbReference type="GO" id="GO:0005198">
    <property type="term" value="F:structural molecule activity"/>
    <property type="evidence" value="ECO:0007669"/>
    <property type="project" value="InterPro"/>
</dbReference>
<evidence type="ECO:0000256" key="11">
    <source>
        <dbReference type="PIRNR" id="PIRNR037093"/>
    </source>
</evidence>
<evidence type="ECO:0000256" key="2">
    <source>
        <dbReference type="ARBA" id="ARBA00010720"/>
    </source>
</evidence>
<dbReference type="GeneID" id="20527633"/>
<evidence type="ECO:0000256" key="5">
    <source>
        <dbReference type="ARBA" id="ARBA00022737"/>
    </source>
</evidence>
<dbReference type="Pfam" id="PF01602">
    <property type="entry name" value="Adaptin_N"/>
    <property type="match status" value="1"/>
</dbReference>
<dbReference type="GO" id="GO:0006888">
    <property type="term" value="P:endoplasmic reticulum to Golgi vesicle-mediated transport"/>
    <property type="evidence" value="ECO:0007669"/>
    <property type="project" value="TreeGrafter"/>
</dbReference>
<evidence type="ECO:0000256" key="6">
    <source>
        <dbReference type="ARBA" id="ARBA00022892"/>
    </source>
</evidence>
<comment type="subcellular location">
    <subcellularLocation>
        <location evidence="11">Cytoplasm</location>
    </subcellularLocation>
    <subcellularLocation>
        <location evidence="1 11">Golgi apparatus membrane</location>
        <topology evidence="1 11">Peripheral membrane protein</topology>
        <orientation evidence="1 11">Cytoplasmic side</orientation>
    </subcellularLocation>
    <subcellularLocation>
        <location evidence="11">Cytoplasmic vesicle</location>
        <location evidence="11">COPI-coated vesicle membrane</location>
        <topology evidence="11">Peripheral membrane protein</topology>
        <orientation evidence="11">Cytoplasmic side</orientation>
    </subcellularLocation>
</comment>
<gene>
    <name evidence="16" type="ORF">H696_02908</name>
</gene>
<evidence type="ECO:0000313" key="17">
    <source>
        <dbReference type="Proteomes" id="UP000030693"/>
    </source>
</evidence>
<keyword evidence="17" id="KW-1185">Reference proteome</keyword>
<dbReference type="OrthoDB" id="1074925at2759"/>
<dbReference type="eggNOG" id="KOG1078">
    <property type="taxonomic scope" value="Eukaryota"/>
</dbReference>
<dbReference type="EMBL" id="KB932204">
    <property type="protein sequence ID" value="KCV70563.1"/>
    <property type="molecule type" value="Genomic_DNA"/>
</dbReference>
<keyword evidence="8 11" id="KW-0333">Golgi apparatus</keyword>
<dbReference type="PIRSF" id="PIRSF037093">
    <property type="entry name" value="Coatomer_gamma_subunit"/>
    <property type="match status" value="1"/>
</dbReference>
<dbReference type="InterPro" id="IPR009028">
    <property type="entry name" value="Coatomer/calthrin_app_sub_C"/>
</dbReference>
<dbReference type="PANTHER" id="PTHR10261:SF0">
    <property type="entry name" value="COATOMER SUBUNIT GAMMA-2"/>
    <property type="match status" value="1"/>
</dbReference>
<dbReference type="Pfam" id="PF16381">
    <property type="entry name" value="Coatomer_g_Cpla"/>
    <property type="match status" value="1"/>
</dbReference>
<name>A0A058Z9I1_FONAL</name>
<evidence type="ECO:0000256" key="7">
    <source>
        <dbReference type="ARBA" id="ARBA00022927"/>
    </source>
</evidence>
<feature type="domain" description="Clathrin/coatomer adaptor adaptin-like N-terminal" evidence="13">
    <location>
        <begin position="30"/>
        <end position="600"/>
    </location>
</feature>
<dbReference type="AlphaFoldDB" id="A0A058Z9I1"/>
<dbReference type="Gene3D" id="2.60.40.1480">
    <property type="entry name" value="Coatomer, gamma subunit, appendage domain"/>
    <property type="match status" value="1"/>
</dbReference>
<organism evidence="16">
    <name type="scientific">Fonticula alba</name>
    <name type="common">Slime mold</name>
    <dbReference type="NCBI Taxonomy" id="691883"/>
    <lineage>
        <taxon>Eukaryota</taxon>
        <taxon>Rotosphaerida</taxon>
        <taxon>Fonticulaceae</taxon>
        <taxon>Fonticula</taxon>
    </lineage>
</organism>
<feature type="domain" description="Coatomer gamma subunit appendage Ig-like subdomain" evidence="14">
    <location>
        <begin position="693"/>
        <end position="858"/>
    </location>
</feature>
<reference evidence="16" key="1">
    <citation type="submission" date="2013-04" db="EMBL/GenBank/DDBJ databases">
        <title>The Genome Sequence of Fonticula alba ATCC 38817.</title>
        <authorList>
            <consortium name="The Broad Institute Genomics Platform"/>
            <person name="Russ C."/>
            <person name="Cuomo C."/>
            <person name="Burger G."/>
            <person name="Gray M.W."/>
            <person name="Holland P.W.H."/>
            <person name="King N."/>
            <person name="Lang F.B.F."/>
            <person name="Roger A.J."/>
            <person name="Ruiz-Trillo I."/>
            <person name="Brown M."/>
            <person name="Walker B."/>
            <person name="Young S."/>
            <person name="Zeng Q."/>
            <person name="Gargeya S."/>
            <person name="Fitzgerald M."/>
            <person name="Haas B."/>
            <person name="Abouelleil A."/>
            <person name="Allen A.W."/>
            <person name="Alvarado L."/>
            <person name="Arachchi H.M."/>
            <person name="Berlin A.M."/>
            <person name="Chapman S.B."/>
            <person name="Gainer-Dewar J."/>
            <person name="Goldberg J."/>
            <person name="Griggs A."/>
            <person name="Gujja S."/>
            <person name="Hansen M."/>
            <person name="Howarth C."/>
            <person name="Imamovic A."/>
            <person name="Ireland A."/>
            <person name="Larimer J."/>
            <person name="McCowan C."/>
            <person name="Murphy C."/>
            <person name="Pearson M."/>
            <person name="Poon T.W."/>
            <person name="Priest M."/>
            <person name="Roberts A."/>
            <person name="Saif S."/>
            <person name="Shea T."/>
            <person name="Sisk P."/>
            <person name="Sykes S."/>
            <person name="Wortman J."/>
            <person name="Nusbaum C."/>
            <person name="Birren B."/>
        </authorList>
    </citation>
    <scope>NUCLEOTIDE SEQUENCE [LARGE SCALE GENOMIC DNA]</scope>
    <source>
        <strain evidence="16">ATCC 38817</strain>
    </source>
</reference>
<dbReference type="Gene3D" id="3.30.310.10">
    <property type="entry name" value="TATA-Binding Protein"/>
    <property type="match status" value="1"/>
</dbReference>
<dbReference type="SUPFAM" id="SSF49348">
    <property type="entry name" value="Clathrin adaptor appendage domain"/>
    <property type="match status" value="1"/>
</dbReference>
<evidence type="ECO:0000256" key="4">
    <source>
        <dbReference type="ARBA" id="ARBA00022490"/>
    </source>
</evidence>
<dbReference type="GO" id="GO:0006891">
    <property type="term" value="P:intra-Golgi vesicle-mediated transport"/>
    <property type="evidence" value="ECO:0007669"/>
    <property type="project" value="TreeGrafter"/>
</dbReference>
<dbReference type="InterPro" id="IPR013040">
    <property type="entry name" value="Coatomer_gsu_app_Ig-like_dom"/>
</dbReference>
<evidence type="ECO:0000259" key="13">
    <source>
        <dbReference type="Pfam" id="PF01602"/>
    </source>
</evidence>
<dbReference type="InterPro" id="IPR037067">
    <property type="entry name" value="Coatomer_gsu_app_sf"/>
</dbReference>
<evidence type="ECO:0000256" key="1">
    <source>
        <dbReference type="ARBA" id="ARBA00004255"/>
    </source>
</evidence>
<dbReference type="InterPro" id="IPR002553">
    <property type="entry name" value="Clathrin/coatomer_adapt-like_N"/>
</dbReference>
<keyword evidence="3 11" id="KW-0813">Transport</keyword>
<dbReference type="InterPro" id="IPR011989">
    <property type="entry name" value="ARM-like"/>
</dbReference>
<evidence type="ECO:0000259" key="15">
    <source>
        <dbReference type="Pfam" id="PF16381"/>
    </source>
</evidence>
<dbReference type="InterPro" id="IPR012295">
    <property type="entry name" value="TBP_dom_sf"/>
</dbReference>
<evidence type="ECO:0000256" key="3">
    <source>
        <dbReference type="ARBA" id="ARBA00022448"/>
    </source>
</evidence>
<dbReference type="Gene3D" id="1.25.10.10">
    <property type="entry name" value="Leucine-rich Repeat Variant"/>
    <property type="match status" value="1"/>
</dbReference>
<accession>A0A058Z9I1</accession>
<evidence type="ECO:0000256" key="10">
    <source>
        <dbReference type="ARBA" id="ARBA00023329"/>
    </source>
</evidence>
<sequence>MMPVGAMGGAMRSKDEDSHDRSRFSQVDKYTVLQDARVFNNAGSDNITKCLQVLTRIMYLRTCKGEAFTEQEATNLFFAVTKLFQSRDVNLRRVVYLTIKELAPMASDVIMITSSLIRDVSSASSSVDVAAGEGAIYRANALRALISIVMTDPSVLPSVERLIRQAIVDRSPVVSSAALVSSLRLLYTGGSSASMIRETIRRWIQEATEAISRQSPMIKYHAMALICEIRSRDRTAVLKFLQSIMQSVNAGFIGNSPHATMMLARHIGTILREESPDSGARKQFYPMLESLVRYKSDMVVLEAARAIAALPSVTSRELLPAISALQQFLSSARPLFRFSALRTLAQIAASHPLSVSQCNLDIEALVADPNRSIATLAVTTLLKTGSEASVDRLLVQVEALMPEMPDEFRCVLVDAVRALFFKFPSKQTRLFHFLASCLRDDGGLAFKRSLVDALITCAHNVPESREFALLHLCEFIEDCEFPALAIRVLNFLGAEAPNTSCPGKFIRYINNRVILESAPVRAAACSALAKFALSPPPSSVPLPSAGGDELSREDYMLALRTARETHASLRKSVRVLLERCTRDADDEVRDRASYYCSLIDAVMLQSALAAGGGAKPGAAETGFGESDFADAMGTPLEEELLGYIGAKDTIIVPNAKDILDASTLSPGAASGTALSPGGAAAGNDFAKLADVSSVLLSVPQLSPYGVPLRSSAGPVPLTEAGTEFSVALVKHIYKSVVVLQFDIANTLAEQQIEDVSVELDLDQYGGICQAELVLPAPVIGPNETARSFIVLRATESVPVTEDTVLTPEMAAVGAVTMPIVASFGTHLLFTVRDIDPDTMEPSPSSYTDRYDLEPVEITLADNMIASGPAPPSLAQASFRDAWSLFNKNTEFSETYTLPVSAEQAPLQALVRSVIGLLGMRASDGSETVLSSPDTGEEAHTHTLLLSGRLLGRQPPCLIRVRLVRVSADSSPTGIPAIVMQITVRAPDHPTAEFIARLIA</sequence>
<feature type="domain" description="Coatomer subunit gamma C-terminal" evidence="15">
    <location>
        <begin position="875"/>
        <end position="996"/>
    </location>
</feature>
<dbReference type="OMA" id="DFIEDCE"/>
<dbReference type="SUPFAM" id="SSF48371">
    <property type="entry name" value="ARM repeat"/>
    <property type="match status" value="1"/>
</dbReference>
<evidence type="ECO:0000256" key="9">
    <source>
        <dbReference type="ARBA" id="ARBA00023136"/>
    </source>
</evidence>
<dbReference type="RefSeq" id="XP_009495079.1">
    <property type="nucleotide sequence ID" value="XM_009496804.1"/>
</dbReference>